<reference evidence="1 2" key="1">
    <citation type="submission" date="2017-02" db="EMBL/GenBank/DDBJ databases">
        <title>The new phylogeny of genus Mycobacterium.</title>
        <authorList>
            <person name="Tortoli E."/>
            <person name="Trovato A."/>
            <person name="Cirillo D.M."/>
        </authorList>
    </citation>
    <scope>NUCLEOTIDE SEQUENCE [LARGE SCALE GENOMIC DNA]</scope>
    <source>
        <strain evidence="1 2">DSM 45057</strain>
    </source>
</reference>
<dbReference type="EMBL" id="MVHE01000094">
    <property type="protein sequence ID" value="ORA10295.1"/>
    <property type="molecule type" value="Genomic_DNA"/>
</dbReference>
<proteinExistence type="predicted"/>
<dbReference type="RefSeq" id="WP_083116228.1">
    <property type="nucleotide sequence ID" value="NZ_JACKTS010000049.1"/>
</dbReference>
<gene>
    <name evidence="1" type="ORF">BST12_26810</name>
</gene>
<dbReference type="AlphaFoldDB" id="A0A1W9ZA01"/>
<keyword evidence="2" id="KW-1185">Reference proteome</keyword>
<dbReference type="Proteomes" id="UP000192284">
    <property type="component" value="Unassembled WGS sequence"/>
</dbReference>
<evidence type="ECO:0000313" key="2">
    <source>
        <dbReference type="Proteomes" id="UP000192284"/>
    </source>
</evidence>
<organism evidence="1 2">
    <name type="scientific">Mycobacterium angelicum</name>
    <dbReference type="NCBI Taxonomy" id="470074"/>
    <lineage>
        <taxon>Bacteria</taxon>
        <taxon>Bacillati</taxon>
        <taxon>Actinomycetota</taxon>
        <taxon>Actinomycetes</taxon>
        <taxon>Mycobacteriales</taxon>
        <taxon>Mycobacteriaceae</taxon>
        <taxon>Mycobacterium</taxon>
    </lineage>
</organism>
<protein>
    <submittedName>
        <fullName evidence="1">Uncharacterized protein</fullName>
    </submittedName>
</protein>
<name>A0A1W9ZA01_MYCAN</name>
<sequence>MTEAQARAAYDALKAEQQAHEQACPPIVPTEAKAQWCNAWARELNMRKTELETRLGQLGVQILPSGVEPAPDPSTPTG</sequence>
<evidence type="ECO:0000313" key="1">
    <source>
        <dbReference type="EMBL" id="ORA10295.1"/>
    </source>
</evidence>
<accession>A0A1W9ZA01</accession>
<comment type="caution">
    <text evidence="1">The sequence shown here is derived from an EMBL/GenBank/DDBJ whole genome shotgun (WGS) entry which is preliminary data.</text>
</comment>